<accession>X0VCK1</accession>
<evidence type="ECO:0008006" key="2">
    <source>
        <dbReference type="Google" id="ProtNLM"/>
    </source>
</evidence>
<evidence type="ECO:0000313" key="1">
    <source>
        <dbReference type="EMBL" id="GAG15869.1"/>
    </source>
</evidence>
<name>X0VCK1_9ZZZZ</name>
<dbReference type="SUPFAM" id="SSF50494">
    <property type="entry name" value="Trypsin-like serine proteases"/>
    <property type="match status" value="1"/>
</dbReference>
<feature type="non-terminal residue" evidence="1">
    <location>
        <position position="1"/>
    </location>
</feature>
<dbReference type="InterPro" id="IPR009003">
    <property type="entry name" value="Peptidase_S1_PA"/>
</dbReference>
<proteinExistence type="predicted"/>
<reference evidence="1" key="1">
    <citation type="journal article" date="2014" name="Front. Microbiol.">
        <title>High frequency of phylogenetically diverse reductive dehalogenase-homologous genes in deep subseafloor sedimentary metagenomes.</title>
        <authorList>
            <person name="Kawai M."/>
            <person name="Futagami T."/>
            <person name="Toyoda A."/>
            <person name="Takaki Y."/>
            <person name="Nishi S."/>
            <person name="Hori S."/>
            <person name="Arai W."/>
            <person name="Tsubouchi T."/>
            <person name="Morono Y."/>
            <person name="Uchiyama I."/>
            <person name="Ito T."/>
            <person name="Fujiyama A."/>
            <person name="Inagaki F."/>
            <person name="Takami H."/>
        </authorList>
    </citation>
    <scope>NUCLEOTIDE SEQUENCE</scope>
    <source>
        <strain evidence="1">Expedition CK06-06</strain>
    </source>
</reference>
<sequence>GLSAHKDNATATTVRLGLNNIAPGSYGSETVGGSTGEVFFFDYDPDGGMGDDETYLAAGDSGGPSFTIVDGQPALVGIHWFTWDGGPGIYGSGDTFVSEYVNQLNTAMAGESVTSVIPEPATLLMLLSLGITWLVWHRWRRARPSGHP</sequence>
<dbReference type="InterPro" id="IPR013424">
    <property type="entry name" value="Ice-binding_C"/>
</dbReference>
<dbReference type="AlphaFoldDB" id="X0VCK1"/>
<gene>
    <name evidence="1" type="ORF">S01H1_56096</name>
</gene>
<dbReference type="EMBL" id="BARS01036501">
    <property type="protein sequence ID" value="GAG15869.1"/>
    <property type="molecule type" value="Genomic_DNA"/>
</dbReference>
<protein>
    <recommendedName>
        <fullName evidence="2">Peptidase S1 domain-containing protein</fullName>
    </recommendedName>
</protein>
<comment type="caution">
    <text evidence="1">The sequence shown here is derived from an EMBL/GenBank/DDBJ whole genome shotgun (WGS) entry which is preliminary data.</text>
</comment>
<organism evidence="1">
    <name type="scientific">marine sediment metagenome</name>
    <dbReference type="NCBI Taxonomy" id="412755"/>
    <lineage>
        <taxon>unclassified sequences</taxon>
        <taxon>metagenomes</taxon>
        <taxon>ecological metagenomes</taxon>
    </lineage>
</organism>
<dbReference type="NCBIfam" id="TIGR02595">
    <property type="entry name" value="PEP_CTERM"/>
    <property type="match status" value="1"/>
</dbReference>